<reference evidence="3 4" key="1">
    <citation type="journal article" date="2023" name="G3 (Bethesda)">
        <title>A chromosome-level genome assembly of Zasmidium syzygii isolated from banana leaves.</title>
        <authorList>
            <person name="van Westerhoven A.C."/>
            <person name="Mehrabi R."/>
            <person name="Talebi R."/>
            <person name="Steentjes M.B.F."/>
            <person name="Corcolon B."/>
            <person name="Chong P.A."/>
            <person name="Kema G.H.J."/>
            <person name="Seidl M.F."/>
        </authorList>
    </citation>
    <scope>NUCLEOTIDE SEQUENCE [LARGE SCALE GENOMIC DNA]</scope>
    <source>
        <strain evidence="3 4">P124</strain>
    </source>
</reference>
<feature type="transmembrane region" description="Helical" evidence="2">
    <location>
        <begin position="227"/>
        <end position="249"/>
    </location>
</feature>
<dbReference type="Proteomes" id="UP001305779">
    <property type="component" value="Unassembled WGS sequence"/>
</dbReference>
<accession>A0ABR0DZT9</accession>
<dbReference type="EMBL" id="JAXOVC010000014">
    <property type="protein sequence ID" value="KAK4494498.1"/>
    <property type="molecule type" value="Genomic_DNA"/>
</dbReference>
<evidence type="ECO:0000313" key="4">
    <source>
        <dbReference type="Proteomes" id="UP001305779"/>
    </source>
</evidence>
<name>A0ABR0DZT9_ZASCE</name>
<proteinExistence type="predicted"/>
<feature type="compositionally biased region" description="Polar residues" evidence="1">
    <location>
        <begin position="146"/>
        <end position="156"/>
    </location>
</feature>
<evidence type="ECO:0008006" key="5">
    <source>
        <dbReference type="Google" id="ProtNLM"/>
    </source>
</evidence>
<keyword evidence="2" id="KW-0812">Transmembrane</keyword>
<comment type="caution">
    <text evidence="3">The sequence shown here is derived from an EMBL/GenBank/DDBJ whole genome shotgun (WGS) entry which is preliminary data.</text>
</comment>
<keyword evidence="4" id="KW-1185">Reference proteome</keyword>
<keyword evidence="2" id="KW-0472">Membrane</keyword>
<evidence type="ECO:0000256" key="1">
    <source>
        <dbReference type="SAM" id="MobiDB-lite"/>
    </source>
</evidence>
<protein>
    <recommendedName>
        <fullName evidence="5">Glycoside hydrolase family 16 protein</fullName>
    </recommendedName>
</protein>
<sequence>METFYWTLDCFNLTQSWQPPGYNGTNTPEGWSTWSGGNGIILDYEPPGASNGNSLEANCQTDPYDPEYVPRTLAYNAWDRTASQFGALCTIRTSDSSQKLDPAASKPGVDHARWPGRRLQLFLNTITVKSSATPSPVQGYLLDPSSPASPRSDGSMTSIPKETFAIRLAQLLNTYWSITAGPYAVPYGFAGDVNNTNPAYNEGQAANATTTTAQLTRTFDVIRCHRAWLGVLLGSSVFLIAASILTIALRLRSKTPDLSLNWSTLTRDNLYVETSYASSSLDDAKRARLMKDKKVRFGDVEPEREVGHLAVGSLGTKGVARVDKRRVFD</sequence>
<feature type="region of interest" description="Disordered" evidence="1">
    <location>
        <begin position="132"/>
        <end position="156"/>
    </location>
</feature>
<gene>
    <name evidence="3" type="ORF">PRZ48_014796</name>
</gene>
<keyword evidence="2" id="KW-1133">Transmembrane helix</keyword>
<evidence type="ECO:0000313" key="3">
    <source>
        <dbReference type="EMBL" id="KAK4494498.1"/>
    </source>
</evidence>
<evidence type="ECO:0000256" key="2">
    <source>
        <dbReference type="SAM" id="Phobius"/>
    </source>
</evidence>
<organism evidence="3 4">
    <name type="scientific">Zasmidium cellare</name>
    <name type="common">Wine cellar mold</name>
    <name type="synonym">Racodium cellare</name>
    <dbReference type="NCBI Taxonomy" id="395010"/>
    <lineage>
        <taxon>Eukaryota</taxon>
        <taxon>Fungi</taxon>
        <taxon>Dikarya</taxon>
        <taxon>Ascomycota</taxon>
        <taxon>Pezizomycotina</taxon>
        <taxon>Dothideomycetes</taxon>
        <taxon>Dothideomycetidae</taxon>
        <taxon>Mycosphaerellales</taxon>
        <taxon>Mycosphaerellaceae</taxon>
        <taxon>Zasmidium</taxon>
    </lineage>
</organism>